<proteinExistence type="predicted"/>
<dbReference type="Gene3D" id="1.50.10.10">
    <property type="match status" value="1"/>
</dbReference>
<feature type="domain" description="Glycoamylase-like" evidence="6">
    <location>
        <begin position="1369"/>
        <end position="1568"/>
    </location>
</feature>
<dbReference type="Gene3D" id="1.50.10.140">
    <property type="match status" value="2"/>
</dbReference>
<feature type="domain" description="Glycosyl hydrolase 94 catalytic" evidence="7">
    <location>
        <begin position="2413"/>
        <end position="2837"/>
    </location>
</feature>
<dbReference type="InterPro" id="IPR037824">
    <property type="entry name" value="GH94N_2_NdvB"/>
</dbReference>
<dbReference type="InterPro" id="IPR033432">
    <property type="entry name" value="GH94_catalytic"/>
</dbReference>
<feature type="transmembrane region" description="Helical" evidence="4">
    <location>
        <begin position="454"/>
        <end position="483"/>
    </location>
</feature>
<dbReference type="Gene3D" id="2.60.420.10">
    <property type="entry name" value="Maltose phosphorylase, domain 3"/>
    <property type="match status" value="1"/>
</dbReference>
<dbReference type="InterPro" id="IPR012341">
    <property type="entry name" value="6hp_glycosidase-like_sf"/>
</dbReference>
<protein>
    <recommendedName>
        <fullName evidence="10">Glycosyltransferase 36</fullName>
    </recommendedName>
</protein>
<evidence type="ECO:0000256" key="4">
    <source>
        <dbReference type="SAM" id="Phobius"/>
    </source>
</evidence>
<dbReference type="RefSeq" id="WP_020878070.1">
    <property type="nucleotide sequence ID" value="NZ_ATHJ01000100.1"/>
</dbReference>
<evidence type="ECO:0000256" key="1">
    <source>
        <dbReference type="ARBA" id="ARBA00022676"/>
    </source>
</evidence>
<evidence type="ECO:0000256" key="3">
    <source>
        <dbReference type="SAM" id="Coils"/>
    </source>
</evidence>
<evidence type="ECO:0000313" key="8">
    <source>
        <dbReference type="EMBL" id="EPR37750.1"/>
    </source>
</evidence>
<evidence type="ECO:0000313" key="9">
    <source>
        <dbReference type="Proteomes" id="UP000014977"/>
    </source>
</evidence>
<dbReference type="Pfam" id="PF06165">
    <property type="entry name" value="GH94_b-supersand"/>
    <property type="match status" value="2"/>
</dbReference>
<dbReference type="PATRIC" id="fig|1121405.3.peg.3084"/>
<keyword evidence="3" id="KW-0175">Coiled coil</keyword>
<dbReference type="Pfam" id="PF17167">
    <property type="entry name" value="Glyco_hydro_94"/>
    <property type="match status" value="1"/>
</dbReference>
<keyword evidence="9" id="KW-1185">Reference proteome</keyword>
<keyword evidence="4" id="KW-1133">Transmembrane helix</keyword>
<organism evidence="8 9">
    <name type="scientific">Desulfococcus multivorans DSM 2059</name>
    <dbReference type="NCBI Taxonomy" id="1121405"/>
    <lineage>
        <taxon>Bacteria</taxon>
        <taxon>Pseudomonadati</taxon>
        <taxon>Thermodesulfobacteriota</taxon>
        <taxon>Desulfobacteria</taxon>
        <taxon>Desulfobacterales</taxon>
        <taxon>Desulfococcaceae</taxon>
        <taxon>Desulfococcus</taxon>
    </lineage>
</organism>
<feature type="transmembrane region" description="Helical" evidence="4">
    <location>
        <begin position="982"/>
        <end position="1001"/>
    </location>
</feature>
<evidence type="ECO:0000259" key="5">
    <source>
        <dbReference type="Pfam" id="PF06165"/>
    </source>
</evidence>
<dbReference type="InterPro" id="IPR011013">
    <property type="entry name" value="Gal_mutarotase_sf_dom"/>
</dbReference>
<feature type="coiled-coil region" evidence="3">
    <location>
        <begin position="552"/>
        <end position="579"/>
    </location>
</feature>
<dbReference type="InterPro" id="IPR052047">
    <property type="entry name" value="GH94_Enzymes"/>
</dbReference>
<feature type="transmembrane region" description="Helical" evidence="4">
    <location>
        <begin position="424"/>
        <end position="442"/>
    </location>
</feature>
<dbReference type="SMART" id="SM01068">
    <property type="entry name" value="CBM_X"/>
    <property type="match status" value="2"/>
</dbReference>
<keyword evidence="4" id="KW-0472">Membrane</keyword>
<name>S7TM43_DESML</name>
<evidence type="ECO:0000256" key="2">
    <source>
        <dbReference type="ARBA" id="ARBA00022679"/>
    </source>
</evidence>
<keyword evidence="4" id="KW-0812">Transmembrane</keyword>
<keyword evidence="2" id="KW-0808">Transferase</keyword>
<reference evidence="8 9" key="1">
    <citation type="journal article" date="2013" name="Genome Announc.">
        <title>Draft genome sequences for three mercury-methylating, sulfate-reducing bacteria.</title>
        <authorList>
            <person name="Brown S.D."/>
            <person name="Hurt R.A.Jr."/>
            <person name="Gilmour C.C."/>
            <person name="Elias D.A."/>
        </authorList>
    </citation>
    <scope>NUCLEOTIDE SEQUENCE [LARGE SCALE GENOMIC DNA]</scope>
    <source>
        <strain evidence="8 9">DSM 2059</strain>
    </source>
</reference>
<sequence>MKVNSATVRGTLFHLIEYLRRKDLTQKCVACEPPLRAELFSSDQMKQHGKTLAGTHELSHGHAPDRLLSRLGENEVVLIGACDLLTEAVKAKRLIAPAGEWLLDNFYLIEEQIRTAKRHLPKAYSRELPRLKNGPSAGLPRVYDIALETISHNDGRVDPENLSSFVAAYQSMTTLKLGELWAIPIMLRLALIENLRRVAARIAVDRIDRNRANYWADQMTEIAGKDPKNLILAVADMARSNPPMASAFVAEFSRRLQSQGPALLLPLTWIEQRLSESGLTIEQLVGAENQQQAADQVSMSNSIGSLRFLAARDWCDFVETMSRVEQILGEDPGDVYSKMDFATRDHYRHVVEKIAKHSPFSESEVARKAIQLAQEGAARNGGDDREAHVGFYLIDKGFGQLERMVEAHVSLIRGLCRLSRHSPLLLYGGTILMMTAVFGAGLTAKAHADGLHGWALGLVGLLTLLCAGHLSVALVNWLATLLATPRPLPRMDFSKGIPQALRTLVVVPTMLTSAQNIEDLIEGLEVRFLANRDDHLHFGLLTDFRDAAEETLPEDERLLRLARERIEALNKNYRSSENEPFFLFHRPRRWNPQDRIWMGYERKRGKLADLNGLLRGGSRDRFALVVGDTSVLSDVTYVITLDTDTQMARDSAWRFVGAMAHPLNRARYDENRQRVVAGYGILQPRVAVSLSGANRTRYARLCASEFGIDPYTRAVSDVYQDLFGEGSFIGKGVYEVDAFERAMGGRFPDNRILSHDLLEGCYARSGLLTDVQVYEEYPSRYSEDVSRRHRWIRGDWQIARWLLPGIPGPDARRRKNPISMLSRWKILDNLRRSLTAAAFMLLLLLGWTALPSPWFWTAAVIGIILLPSVMASALSLFQKPVDVTLAQHLVASARSARRHLAQAAFTIACLPYEAFFSLDAVMRTVWRMLITRRRLLQWIPSHDSNRESRTDLAGSFRTMWIAPVIAAVAAMSLSLWRPTALVSAGPLLGLWFVSPAIAWWISRPLVHRREKLTTEQIRFLRKLSRKTWAFFETFIGPEDHWLPPDNHQEHPTAVTAHRTSPTNIGLALLANVSAADFGYISAGRLIERTANTLRTMDALARYRGHFYNWYDTQSLKPLLPLYISSVDSGNLGGHLLTLRQALLALLDEKILKTQFFEGLSDTFGIVMDAAAEAAPDIRARLAQLEQDLASAIRSHPPTLSASRLCLDRLTASAEGLVAGIEALDADPECPLRCWAGAFVAQCRDAADELMFLAPWTERLSARTRLGDFPDFDEIPTLRELAALDAKRLPAVRDRQDAAATPAESARLDELQPLITAAGRRAEARIAAVKKLALQCDALARMEYDFLYDETRHLLAIGYNVGDSRLDASYYDLLASEARFSTFVAIAQGQLPQESWFALGRLLTIAGGEPILLSWSGSMFEYLMPLLVMPTYEHTLLDQTCKAAVARQIDYGEMRAVPWGISECGYNAVDVHLNYQYRAFGVPGLGLKRGLAEDLVIAPYASALALMVAPGAACRNLERLAAEGFETRYGLYEAIDYTPSRLPRGQSKAVIRSFMSHHQGMSFLALTHFLLDRPMQKRFSSEPMFQATLLLLQERVPKATAIYAHTSEFSEHPWRSGAEEKPIRVFSSPDTQNPEVQLLSNGRYHVMITNAGGGYSRWKDLSVTRWREDRTCDNWGTFCYISDAASREFWSIAYQPTLKRSKSFEAIFSEGRAEFRCSNHDYDTHTEIAVSPEDDIELRRVRITNRARTRRAIDVTSYAEVVLAAPAADAQHPAFSNLFVQTEIIRRQRAILCTRRPRSQEDQVPWMFHLMAVHGAEIGEVSYETDRMQFIGRGNTASDPQAMGGGGAFFTGALSGSEGSVIDPIVAIRTRITLDPDASTTINMVSGIGETRDAALNLVKKYQDRRLAGRVFDLAWTHGQVLLRQFNASETDAQLYGRLAGAILYADAALRADPRVLIKNRRGQSGLWGYAISGDLPIVLLKIEDPANIDLVRQLVQAHGYWRLKGLAVDLVIWNEDHAGYRQLLHDQIMALIAASFEAGVADRPGGIFVRSADQIGEEDRILFQAVARAIIADSRGSLADQINGRILVEASVPLLTPTRTHRSEPLSVVPKPRHDLTFFNGLGGFTPDGREYVMTTAAGQLTPAPWVNVLANPHFGSVVSESGLAATWSENAHEFRLTPWGNDPVSDSRGEAFYLRDEERGHYWSPAPLPCRGATPYVTRHGFGYSVFEHTERGIRSEMWVYVALDAPIKFTVLRVRNESERPRRISATGYVEWVLGDLRPKSAMHVITEIDPASGALFARNPYNTEFPDRAAFFDVDDTTRTVSGDRTEFLGRNGSLGAPAAMMRARLSGKVGASLDPCAVMQVSFDLAAGQEHEIVFKLGAGRDAVDAGNLVHRFRGSTAARSALETVWQHWTHTLGAINVETPDLSLNVLTNGWLLYQTLACRLWARNATYQSGGAFGFRDQLQDVMALIYARPHLVREHLLLCASRQFVEGDVQHWWHPPKGRGARTHCSDDYLWLPLATCRYVVATGDTGVLDEPVHFLHGRPVNADEESYYDLPGRSEASASLYEHCVRAILNGLKFGAHGLPLMGSGDWNDGMNLVGEQGKGESVWLGFFLYEVLCRFTEVARTHGDAAFAERCEGEAAGLRRNIEKHGWDGEWYRRAWFDDGSLLGSSTNPECRIDSIAQSWSVLSGAGDHERSRMAMAAVDERLVRREHGLVQLLDPPFDTSEMNPGYIKGYVPGVRENGGQYTHAAIWAAMAFARLGDNRRAWELFTMINPVNHARTAEETAVYKVEPYVVAADVYAVPPHTGRGGWTWYTGSAAWMYRLIVESLLGLTLEVDKLRIVPCLPADWKGFKMHYRHRETVYHIDVLQTPAADGDIRVRVDGVDQPDKSIPLVDDHNEHSVEVWVPVASD</sequence>
<dbReference type="InterPro" id="IPR010383">
    <property type="entry name" value="Glyco_hydrolase_94_b-supersand"/>
</dbReference>
<dbReference type="Gene3D" id="2.70.98.40">
    <property type="entry name" value="Glycoside hydrolase, family 65, N-terminal domain"/>
    <property type="match status" value="2"/>
</dbReference>
<dbReference type="InterPro" id="IPR019282">
    <property type="entry name" value="Glycoamylase-like_cons_dom"/>
</dbReference>
<comment type="caution">
    <text evidence="8">The sequence shown here is derived from an EMBL/GenBank/DDBJ whole genome shotgun (WGS) entry which is preliminary data.</text>
</comment>
<dbReference type="PANTHER" id="PTHR37469:SF2">
    <property type="entry name" value="CELLOBIONIC ACID PHOSPHORYLASE"/>
    <property type="match status" value="1"/>
</dbReference>
<dbReference type="STRING" id="897.B2D07_01055"/>
<dbReference type="CDD" id="cd11756">
    <property type="entry name" value="GH94N_ChvB_NdvB_1_like"/>
    <property type="match status" value="1"/>
</dbReference>
<feature type="transmembrane region" description="Helical" evidence="4">
    <location>
        <begin position="854"/>
        <end position="877"/>
    </location>
</feature>
<dbReference type="EMBL" id="ATHJ01000100">
    <property type="protein sequence ID" value="EPR37750.1"/>
    <property type="molecule type" value="Genomic_DNA"/>
</dbReference>
<dbReference type="CDD" id="cd11753">
    <property type="entry name" value="GH94N_ChvB_NdvB_2_like"/>
    <property type="match status" value="1"/>
</dbReference>
<dbReference type="Proteomes" id="UP000014977">
    <property type="component" value="Unassembled WGS sequence"/>
</dbReference>
<accession>S7TM43</accession>
<dbReference type="InterPro" id="IPR008928">
    <property type="entry name" value="6-hairpin_glycosidase_sf"/>
</dbReference>
<dbReference type="GO" id="GO:0030246">
    <property type="term" value="F:carbohydrate binding"/>
    <property type="evidence" value="ECO:0007669"/>
    <property type="project" value="InterPro"/>
</dbReference>
<dbReference type="InterPro" id="IPR037820">
    <property type="entry name" value="GH94N_NdvB"/>
</dbReference>
<gene>
    <name evidence="8" type="ORF">dsmv_3003</name>
</gene>
<evidence type="ECO:0008006" key="10">
    <source>
        <dbReference type="Google" id="ProtNLM"/>
    </source>
</evidence>
<dbReference type="OrthoDB" id="9769991at2"/>
<evidence type="ECO:0000259" key="6">
    <source>
        <dbReference type="Pfam" id="PF10091"/>
    </source>
</evidence>
<dbReference type="GO" id="GO:0005975">
    <property type="term" value="P:carbohydrate metabolic process"/>
    <property type="evidence" value="ECO:0007669"/>
    <property type="project" value="InterPro"/>
</dbReference>
<dbReference type="PANTHER" id="PTHR37469">
    <property type="entry name" value="CELLOBIONIC ACID PHOSPHORYLASE-RELATED"/>
    <property type="match status" value="1"/>
</dbReference>
<feature type="domain" description="Glycosyl hydrolase 94 supersandwich" evidence="5">
    <location>
        <begin position="1619"/>
        <end position="1903"/>
    </location>
</feature>
<feature type="transmembrane region" description="Helical" evidence="4">
    <location>
        <begin position="958"/>
        <end position="976"/>
    </location>
</feature>
<dbReference type="InterPro" id="IPR037018">
    <property type="entry name" value="GH65_N"/>
</dbReference>
<keyword evidence="1" id="KW-0328">Glycosyltransferase</keyword>
<dbReference type="Pfam" id="PF10091">
    <property type="entry name" value="Glycoamylase"/>
    <property type="match status" value="1"/>
</dbReference>
<evidence type="ECO:0000259" key="7">
    <source>
        <dbReference type="Pfam" id="PF17167"/>
    </source>
</evidence>
<dbReference type="SUPFAM" id="SSF48208">
    <property type="entry name" value="Six-hairpin glycosidases"/>
    <property type="match status" value="1"/>
</dbReference>
<dbReference type="eggNOG" id="COG3459">
    <property type="taxonomic scope" value="Bacteria"/>
</dbReference>
<feature type="domain" description="Glycosyl hydrolase 94 supersandwich" evidence="5">
    <location>
        <begin position="2130"/>
        <end position="2398"/>
    </location>
</feature>
<dbReference type="SUPFAM" id="SSF74650">
    <property type="entry name" value="Galactose mutarotase-like"/>
    <property type="match status" value="2"/>
</dbReference>
<feature type="transmembrane region" description="Helical" evidence="4">
    <location>
        <begin position="830"/>
        <end position="848"/>
    </location>
</feature>
<dbReference type="GO" id="GO:0016757">
    <property type="term" value="F:glycosyltransferase activity"/>
    <property type="evidence" value="ECO:0007669"/>
    <property type="project" value="UniProtKB-KW"/>
</dbReference>